<dbReference type="Proteomes" id="UP000738325">
    <property type="component" value="Unassembled WGS sequence"/>
</dbReference>
<dbReference type="SUPFAM" id="SSF51735">
    <property type="entry name" value="NAD(P)-binding Rossmann-fold domains"/>
    <property type="match status" value="1"/>
</dbReference>
<reference evidence="2" key="1">
    <citation type="journal article" date="2020" name="Fungal Divers.">
        <title>Resolving the Mortierellaceae phylogeny through synthesis of multi-gene phylogenetics and phylogenomics.</title>
        <authorList>
            <person name="Vandepol N."/>
            <person name="Liber J."/>
            <person name="Desiro A."/>
            <person name="Na H."/>
            <person name="Kennedy M."/>
            <person name="Barry K."/>
            <person name="Grigoriev I.V."/>
            <person name="Miller A.N."/>
            <person name="O'Donnell K."/>
            <person name="Stajich J.E."/>
            <person name="Bonito G."/>
        </authorList>
    </citation>
    <scope>NUCLEOTIDE SEQUENCE</scope>
    <source>
        <strain evidence="2">REB-010B</strain>
    </source>
</reference>
<feature type="domain" description="NAD-dependent epimerase/dehydratase" evidence="1">
    <location>
        <begin position="4"/>
        <end position="87"/>
    </location>
</feature>
<dbReference type="PANTHER" id="PTHR48079:SF3">
    <property type="entry name" value="NAD-DEPENDENT EPIMERASE_DEHYDRATASE DOMAIN-CONTAINING PROTEIN"/>
    <property type="match status" value="1"/>
</dbReference>
<gene>
    <name evidence="2" type="ORF">BGZ99_009533</name>
</gene>
<comment type="caution">
    <text evidence="2">The sequence shown here is derived from an EMBL/GenBank/DDBJ whole genome shotgun (WGS) entry which is preliminary data.</text>
</comment>
<dbReference type="InterPro" id="IPR001509">
    <property type="entry name" value="Epimerase_deHydtase"/>
</dbReference>
<dbReference type="AlphaFoldDB" id="A0A9P6R6P4"/>
<name>A0A9P6R6P4_9FUNG</name>
<proteinExistence type="predicted"/>
<dbReference type="GO" id="GO:0004029">
    <property type="term" value="F:aldehyde dehydrogenase (NAD+) activity"/>
    <property type="evidence" value="ECO:0007669"/>
    <property type="project" value="TreeGrafter"/>
</dbReference>
<feature type="non-terminal residue" evidence="2">
    <location>
        <position position="189"/>
    </location>
</feature>
<accession>A0A9P6R6P4</accession>
<evidence type="ECO:0000259" key="1">
    <source>
        <dbReference type="Pfam" id="PF01370"/>
    </source>
</evidence>
<organism evidence="2 3">
    <name type="scientific">Dissophora globulifera</name>
    <dbReference type="NCBI Taxonomy" id="979702"/>
    <lineage>
        <taxon>Eukaryota</taxon>
        <taxon>Fungi</taxon>
        <taxon>Fungi incertae sedis</taxon>
        <taxon>Mucoromycota</taxon>
        <taxon>Mortierellomycotina</taxon>
        <taxon>Mortierellomycetes</taxon>
        <taxon>Mortierellales</taxon>
        <taxon>Mortierellaceae</taxon>
        <taxon>Dissophora</taxon>
    </lineage>
</organism>
<evidence type="ECO:0000313" key="2">
    <source>
        <dbReference type="EMBL" id="KAG0312402.1"/>
    </source>
</evidence>
<keyword evidence="3" id="KW-1185">Reference proteome</keyword>
<dbReference type="GO" id="GO:0005737">
    <property type="term" value="C:cytoplasm"/>
    <property type="evidence" value="ECO:0007669"/>
    <property type="project" value="TreeGrafter"/>
</dbReference>
<evidence type="ECO:0000313" key="3">
    <source>
        <dbReference type="Proteomes" id="UP000738325"/>
    </source>
</evidence>
<dbReference type="Gene3D" id="3.40.50.720">
    <property type="entry name" value="NAD(P)-binding Rossmann-like Domain"/>
    <property type="match status" value="1"/>
</dbReference>
<dbReference type="InterPro" id="IPR036291">
    <property type="entry name" value="NAD(P)-bd_dom_sf"/>
</dbReference>
<dbReference type="EMBL" id="JAAAIP010000816">
    <property type="protein sequence ID" value="KAG0312402.1"/>
    <property type="molecule type" value="Genomic_DNA"/>
</dbReference>
<dbReference type="InterPro" id="IPR051783">
    <property type="entry name" value="NAD(P)-dependent_oxidoreduct"/>
</dbReference>
<dbReference type="Pfam" id="PF01370">
    <property type="entry name" value="Epimerase"/>
    <property type="match status" value="1"/>
</dbReference>
<dbReference type="OrthoDB" id="2735536at2759"/>
<dbReference type="PANTHER" id="PTHR48079">
    <property type="entry name" value="PROTEIN YEEZ"/>
    <property type="match status" value="1"/>
</dbReference>
<sequence length="189" mass="20889">MVRVLIIGAAGYIGFRFGQHLRRANHIVYGTIRNSAKENLLLSNEIIPVIGDVESKDNTTPAWIEAIKIHNIEVVVDFTAIVNTNEAILQPLIRVSKERQALGLPKLGFIHCSGMWCHGSGYEPTSDLSPAGAKTSRHQAPVMVGWRPALEEQVVASWEHLNAAVVRPCLVYGLTSDAWDLYFAQIYAD</sequence>
<protein>
    <recommendedName>
        <fullName evidence="1">NAD-dependent epimerase/dehydratase domain-containing protein</fullName>
    </recommendedName>
</protein>